<name>A0A914YCU2_9BILA</name>
<proteinExistence type="predicted"/>
<dbReference type="Proteomes" id="UP000887577">
    <property type="component" value="Unplaced"/>
</dbReference>
<protein>
    <submittedName>
        <fullName evidence="2">Uncharacterized protein</fullName>
    </submittedName>
</protein>
<keyword evidence="1" id="KW-1185">Reference proteome</keyword>
<accession>A0A914YCU2</accession>
<reference evidence="2" key="1">
    <citation type="submission" date="2022-11" db="UniProtKB">
        <authorList>
            <consortium name="WormBaseParasite"/>
        </authorList>
    </citation>
    <scope>IDENTIFICATION</scope>
</reference>
<evidence type="ECO:0000313" key="2">
    <source>
        <dbReference type="WBParaSite" id="PSU_v2.g16563.t1"/>
    </source>
</evidence>
<dbReference type="WBParaSite" id="PSU_v2.g16563.t1">
    <property type="protein sequence ID" value="PSU_v2.g16563.t1"/>
    <property type="gene ID" value="PSU_v2.g16563"/>
</dbReference>
<evidence type="ECO:0000313" key="1">
    <source>
        <dbReference type="Proteomes" id="UP000887577"/>
    </source>
</evidence>
<dbReference type="AlphaFoldDB" id="A0A914YCU2"/>
<organism evidence="1 2">
    <name type="scientific">Panagrolaimus superbus</name>
    <dbReference type="NCBI Taxonomy" id="310955"/>
    <lineage>
        <taxon>Eukaryota</taxon>
        <taxon>Metazoa</taxon>
        <taxon>Ecdysozoa</taxon>
        <taxon>Nematoda</taxon>
        <taxon>Chromadorea</taxon>
        <taxon>Rhabditida</taxon>
        <taxon>Tylenchina</taxon>
        <taxon>Panagrolaimomorpha</taxon>
        <taxon>Panagrolaimoidea</taxon>
        <taxon>Panagrolaimidae</taxon>
        <taxon>Panagrolaimus</taxon>
    </lineage>
</organism>
<sequence>MSGYATFTLRFFAQFVTNQRVFAVHQHRLTQFAQLLRTFEELPVVYITEVVVDTAIATGRNEAFEADNAHFIQLMQTVDVS</sequence>